<dbReference type="AlphaFoldDB" id="A0A385SHL9"/>
<dbReference type="EMBL" id="CP032382">
    <property type="protein sequence ID" value="AYB30424.1"/>
    <property type="molecule type" value="Genomic_DNA"/>
</dbReference>
<keyword evidence="2" id="KW-1185">Reference proteome</keyword>
<gene>
    <name evidence="1" type="ORF">D4L85_07450</name>
</gene>
<dbReference type="Proteomes" id="UP000266183">
    <property type="component" value="Chromosome"/>
</dbReference>
<evidence type="ECO:0000313" key="1">
    <source>
        <dbReference type="EMBL" id="AYB30424.1"/>
    </source>
</evidence>
<name>A0A385SHL9_9BACT</name>
<organism evidence="1 2">
    <name type="scientific">Chryseolinea soli</name>
    <dbReference type="NCBI Taxonomy" id="2321403"/>
    <lineage>
        <taxon>Bacteria</taxon>
        <taxon>Pseudomonadati</taxon>
        <taxon>Bacteroidota</taxon>
        <taxon>Cytophagia</taxon>
        <taxon>Cytophagales</taxon>
        <taxon>Fulvivirgaceae</taxon>
        <taxon>Chryseolinea</taxon>
    </lineage>
</organism>
<evidence type="ECO:0000313" key="2">
    <source>
        <dbReference type="Proteomes" id="UP000266183"/>
    </source>
</evidence>
<sequence length="74" mass="8820">MFWFLFAFMDTNITHKTGPGVGKKRLFSGSIATRSFFHAFHCTSFFWWKASISNYEIKFPYLKYHSLWSTHDLT</sequence>
<dbReference type="KEGG" id="chk:D4L85_07450"/>
<reference evidence="2" key="1">
    <citation type="submission" date="2018-09" db="EMBL/GenBank/DDBJ databases">
        <title>Chryseolinea sp. KIS68-18 isolated from soil.</title>
        <authorList>
            <person name="Weon H.-Y."/>
            <person name="Kwon S.-W."/>
            <person name="Lee S.A."/>
        </authorList>
    </citation>
    <scope>NUCLEOTIDE SEQUENCE [LARGE SCALE GENOMIC DNA]</scope>
    <source>
        <strain evidence="2">KIS68-18</strain>
    </source>
</reference>
<accession>A0A385SHL9</accession>
<protein>
    <submittedName>
        <fullName evidence="1">Uncharacterized protein</fullName>
    </submittedName>
</protein>
<proteinExistence type="predicted"/>